<dbReference type="GO" id="GO:0006465">
    <property type="term" value="P:signal peptide processing"/>
    <property type="evidence" value="ECO:0007669"/>
    <property type="project" value="UniProtKB-UniRule"/>
</dbReference>
<comment type="similarity">
    <text evidence="2 9">Belongs to the SPCS3 family.</text>
</comment>
<name>A0AAD5X570_9FUNG</name>
<dbReference type="EMBL" id="JADGJD010000068">
    <property type="protein sequence ID" value="KAJ3055668.1"/>
    <property type="molecule type" value="Genomic_DNA"/>
</dbReference>
<evidence type="ECO:0000313" key="10">
    <source>
        <dbReference type="EMBL" id="KAJ3055668.1"/>
    </source>
</evidence>
<gene>
    <name evidence="10" type="ORF">HK097_009786</name>
</gene>
<proteinExistence type="inferred from homology"/>
<comment type="caution">
    <text evidence="10">The sequence shown here is derived from an EMBL/GenBank/DDBJ whole genome shotgun (WGS) entry which is preliminary data.</text>
</comment>
<accession>A0AAD5X570</accession>
<evidence type="ECO:0000313" key="11">
    <source>
        <dbReference type="Proteomes" id="UP001212841"/>
    </source>
</evidence>
<evidence type="ECO:0000256" key="9">
    <source>
        <dbReference type="PIRNR" id="PIRNR016089"/>
    </source>
</evidence>
<dbReference type="PANTHER" id="PTHR12804:SF0">
    <property type="entry name" value="SIGNAL PEPTIDASE COMPLEX SUBUNIT 3"/>
    <property type="match status" value="1"/>
</dbReference>
<evidence type="ECO:0000256" key="8">
    <source>
        <dbReference type="ARBA" id="ARBA00045670"/>
    </source>
</evidence>
<organism evidence="10 11">
    <name type="scientific">Rhizophlyctis rosea</name>
    <dbReference type="NCBI Taxonomy" id="64517"/>
    <lineage>
        <taxon>Eukaryota</taxon>
        <taxon>Fungi</taxon>
        <taxon>Fungi incertae sedis</taxon>
        <taxon>Chytridiomycota</taxon>
        <taxon>Chytridiomycota incertae sedis</taxon>
        <taxon>Chytridiomycetes</taxon>
        <taxon>Rhizophlyctidales</taxon>
        <taxon>Rhizophlyctidaceae</taxon>
        <taxon>Rhizophlyctis</taxon>
    </lineage>
</organism>
<dbReference type="Proteomes" id="UP001212841">
    <property type="component" value="Unassembled WGS sequence"/>
</dbReference>
<evidence type="ECO:0000256" key="6">
    <source>
        <dbReference type="ARBA" id="ARBA00022989"/>
    </source>
</evidence>
<evidence type="ECO:0000256" key="1">
    <source>
        <dbReference type="ARBA" id="ARBA00004648"/>
    </source>
</evidence>
<dbReference type="Pfam" id="PF04573">
    <property type="entry name" value="SPC22"/>
    <property type="match status" value="1"/>
</dbReference>
<dbReference type="PIRSF" id="PIRSF016089">
    <property type="entry name" value="SPC22"/>
    <property type="match status" value="1"/>
</dbReference>
<protein>
    <recommendedName>
        <fullName evidence="9">Signal peptidase subunit 3</fullName>
    </recommendedName>
</protein>
<evidence type="ECO:0000256" key="3">
    <source>
        <dbReference type="ARBA" id="ARBA00022692"/>
    </source>
</evidence>
<evidence type="ECO:0000256" key="2">
    <source>
        <dbReference type="ARBA" id="ARBA00009289"/>
    </source>
</evidence>
<keyword evidence="7 9" id="KW-0472">Membrane</keyword>
<reference evidence="10" key="1">
    <citation type="submission" date="2020-05" db="EMBL/GenBank/DDBJ databases">
        <title>Phylogenomic resolution of chytrid fungi.</title>
        <authorList>
            <person name="Stajich J.E."/>
            <person name="Amses K."/>
            <person name="Simmons R."/>
            <person name="Seto K."/>
            <person name="Myers J."/>
            <person name="Bonds A."/>
            <person name="Quandt C.A."/>
            <person name="Barry K."/>
            <person name="Liu P."/>
            <person name="Grigoriev I."/>
            <person name="Longcore J.E."/>
            <person name="James T.Y."/>
        </authorList>
    </citation>
    <scope>NUCLEOTIDE SEQUENCE</scope>
    <source>
        <strain evidence="10">JEL0318</strain>
    </source>
</reference>
<comment type="subcellular location">
    <subcellularLocation>
        <location evidence="1">Endoplasmic reticulum membrane</location>
        <topology evidence="1">Single-pass type II membrane protein</topology>
    </subcellularLocation>
</comment>
<dbReference type="PANTHER" id="PTHR12804">
    <property type="entry name" value="MICROSOMAL SIGNAL PEPTIDASE 23 KD SUBUNIT SPC22/23"/>
    <property type="match status" value="1"/>
</dbReference>
<keyword evidence="3" id="KW-0812">Transmembrane</keyword>
<evidence type="ECO:0000256" key="4">
    <source>
        <dbReference type="ARBA" id="ARBA00022824"/>
    </source>
</evidence>
<sequence length="145" mass="16632">MYNLQQRANAVFAFFITVLFSVLAAVALSGYTQLALLPEDATSSSLAVRSVHLKQGRLGYYYDRNKPTTELGYVHFGMNADLTRLFNWNTKQLFIYVVAEYTTPKHDKNQIVIWDDIIQTKEDAQIQFRKKEPEYVASDLSGKLK</sequence>
<dbReference type="GO" id="GO:0005787">
    <property type="term" value="C:signal peptidase complex"/>
    <property type="evidence" value="ECO:0007669"/>
    <property type="project" value="UniProtKB-UniRule"/>
</dbReference>
<keyword evidence="4 9" id="KW-0256">Endoplasmic reticulum</keyword>
<comment type="function">
    <text evidence="8">Essential component of the signal peptidase complex (SPC) which catalyzes the cleavage of N-terminal signal sequences from nascent proteins as they are translocated into the lumen of the endoplasmic reticulum. Essential for the SPC catalytic activity, possibly by stabilizing and positioning the active center of the complex close to the lumenal surface. Essential for viability.</text>
</comment>
<keyword evidence="11" id="KW-1185">Reference proteome</keyword>
<evidence type="ECO:0000256" key="7">
    <source>
        <dbReference type="ARBA" id="ARBA00023136"/>
    </source>
</evidence>
<dbReference type="AlphaFoldDB" id="A0AAD5X570"/>
<dbReference type="InterPro" id="IPR007653">
    <property type="entry name" value="SPC3"/>
</dbReference>
<dbReference type="GO" id="GO:0045047">
    <property type="term" value="P:protein targeting to ER"/>
    <property type="evidence" value="ECO:0007669"/>
    <property type="project" value="TreeGrafter"/>
</dbReference>
<keyword evidence="5" id="KW-0735">Signal-anchor</keyword>
<evidence type="ECO:0000256" key="5">
    <source>
        <dbReference type="ARBA" id="ARBA00022968"/>
    </source>
</evidence>
<keyword evidence="6" id="KW-1133">Transmembrane helix</keyword>